<accession>A0A1I5MVK9</accession>
<dbReference type="STRING" id="1079859.SAMN04515674_101470"/>
<evidence type="ECO:0000313" key="2">
    <source>
        <dbReference type="Proteomes" id="UP000199306"/>
    </source>
</evidence>
<sequence>MARTRNEIFTSITNKTLELLPSLENTTTTGNVRLWDVIKGIAAEIILQVEINWDRMRTQVQAYVDNTQVMTIGWYADRAKKFQISDTLTWTDFVPKYPQIDTTKQIIKYVSVQEDNNGFLYVRVAKADNAGNAVSLTPTELAEFSYYFRSIKPAGVKVLIDNATADTIKLEIEITRSTAGGNLTTGLNSDYGITVRDAITDFFKLTQFNGYLSLRELSNYIKDKAFLIDCDIKNAYWKDGATWTVFTTGRQTTKGFFVLDIPSSTVIWK</sequence>
<dbReference type="RefSeq" id="WP_092011462.1">
    <property type="nucleotide sequence ID" value="NZ_FOXH01000001.1"/>
</dbReference>
<name>A0A1I5MVK9_9BACT</name>
<dbReference type="EMBL" id="FOXH01000001">
    <property type="protein sequence ID" value="SFP13625.1"/>
    <property type="molecule type" value="Genomic_DNA"/>
</dbReference>
<organism evidence="1 2">
    <name type="scientific">Pseudarcicella hirudinis</name>
    <dbReference type="NCBI Taxonomy" id="1079859"/>
    <lineage>
        <taxon>Bacteria</taxon>
        <taxon>Pseudomonadati</taxon>
        <taxon>Bacteroidota</taxon>
        <taxon>Cytophagia</taxon>
        <taxon>Cytophagales</taxon>
        <taxon>Flectobacillaceae</taxon>
        <taxon>Pseudarcicella</taxon>
    </lineage>
</organism>
<proteinExistence type="predicted"/>
<evidence type="ECO:0000313" key="1">
    <source>
        <dbReference type="EMBL" id="SFP13625.1"/>
    </source>
</evidence>
<reference evidence="1 2" key="1">
    <citation type="submission" date="2016-10" db="EMBL/GenBank/DDBJ databases">
        <authorList>
            <person name="de Groot N.N."/>
        </authorList>
    </citation>
    <scope>NUCLEOTIDE SEQUENCE [LARGE SCALE GENOMIC DNA]</scope>
    <source>
        <strain evidence="2">E92,LMG 26720,CCM 7988</strain>
    </source>
</reference>
<dbReference type="OrthoDB" id="1053324at2"/>
<protein>
    <submittedName>
        <fullName evidence="1">Uncharacterized protein</fullName>
    </submittedName>
</protein>
<dbReference type="AlphaFoldDB" id="A0A1I5MVK9"/>
<keyword evidence="2" id="KW-1185">Reference proteome</keyword>
<dbReference type="Proteomes" id="UP000199306">
    <property type="component" value="Unassembled WGS sequence"/>
</dbReference>
<gene>
    <name evidence="1" type="ORF">SAMN04515674_101470</name>
</gene>